<dbReference type="HOGENOM" id="CLU_2880429_0_0_12"/>
<protein>
    <submittedName>
        <fullName evidence="2">Uncharacterized protein</fullName>
    </submittedName>
</protein>
<gene>
    <name evidence="2" type="ORF">Lepil_3791</name>
</gene>
<accession>H2CAR6</accession>
<feature type="region of interest" description="Disordered" evidence="1">
    <location>
        <begin position="1"/>
        <end position="63"/>
    </location>
</feature>
<organism evidence="2 3">
    <name type="scientific">Leptonema illini DSM 21528</name>
    <dbReference type="NCBI Taxonomy" id="929563"/>
    <lineage>
        <taxon>Bacteria</taxon>
        <taxon>Pseudomonadati</taxon>
        <taxon>Spirochaetota</taxon>
        <taxon>Spirochaetia</taxon>
        <taxon>Leptospirales</taxon>
        <taxon>Leptospiraceae</taxon>
        <taxon>Leptonema</taxon>
    </lineage>
</organism>
<reference evidence="2 3" key="1">
    <citation type="submission" date="2011-10" db="EMBL/GenBank/DDBJ databases">
        <title>The Improved High-Quality Draft genome of Leptonema illini DSM 21528.</title>
        <authorList>
            <consortium name="US DOE Joint Genome Institute (JGI-PGF)"/>
            <person name="Lucas S."/>
            <person name="Copeland A."/>
            <person name="Lapidus A."/>
            <person name="Glavina del Rio T."/>
            <person name="Dalin E."/>
            <person name="Tice H."/>
            <person name="Bruce D."/>
            <person name="Goodwin L."/>
            <person name="Pitluck S."/>
            <person name="Peters L."/>
            <person name="Mikhailova N."/>
            <person name="Held B."/>
            <person name="Kyrpides N."/>
            <person name="Mavromatis K."/>
            <person name="Ivanova N."/>
            <person name="Markowitz V."/>
            <person name="Cheng J.-F."/>
            <person name="Hugenholtz P."/>
            <person name="Woyke T."/>
            <person name="Wu D."/>
            <person name="Gronow S."/>
            <person name="Wellnitz S."/>
            <person name="Brambilla E.-M."/>
            <person name="Klenk H.-P."/>
            <person name="Eisen J.A."/>
        </authorList>
    </citation>
    <scope>NUCLEOTIDE SEQUENCE [LARGE SCALE GENOMIC DNA]</scope>
    <source>
        <strain evidence="2 3">DSM 21528</strain>
    </source>
</reference>
<evidence type="ECO:0000313" key="2">
    <source>
        <dbReference type="EMBL" id="EHQ08444.1"/>
    </source>
</evidence>
<dbReference type="Proteomes" id="UP000005737">
    <property type="component" value="Unassembled WGS sequence"/>
</dbReference>
<evidence type="ECO:0000256" key="1">
    <source>
        <dbReference type="SAM" id="MobiDB-lite"/>
    </source>
</evidence>
<dbReference type="AlphaFoldDB" id="H2CAR6"/>
<dbReference type="RefSeq" id="WP_002775125.1">
    <property type="nucleotide sequence ID" value="NZ_JH597773.1"/>
</dbReference>
<sequence length="63" mass="6992">MAAEQDDRSSEKKAEKKAANKAESLKGEKPTDRPFEEHIDIDVYDETPSGPSVTVRNANRESS</sequence>
<keyword evidence="3" id="KW-1185">Reference proteome</keyword>
<dbReference type="STRING" id="183.GCA_002009735_02162"/>
<feature type="compositionally biased region" description="Basic and acidic residues" evidence="1">
    <location>
        <begin position="1"/>
        <end position="41"/>
    </location>
</feature>
<dbReference type="EMBL" id="JH597773">
    <property type="protein sequence ID" value="EHQ08444.1"/>
    <property type="molecule type" value="Genomic_DNA"/>
</dbReference>
<name>H2CAR6_9LEPT</name>
<evidence type="ECO:0000313" key="3">
    <source>
        <dbReference type="Proteomes" id="UP000005737"/>
    </source>
</evidence>
<proteinExistence type="predicted"/>